<gene>
    <name evidence="5" type="ORF">BKG76_05380</name>
</gene>
<proteinExistence type="inferred from homology"/>
<feature type="domain" description="N-acetyltransferase" evidence="4">
    <location>
        <begin position="14"/>
        <end position="178"/>
    </location>
</feature>
<evidence type="ECO:0000313" key="6">
    <source>
        <dbReference type="Proteomes" id="UP000179616"/>
    </source>
</evidence>
<accession>A0A1S1LE80</accession>
<dbReference type="GeneID" id="57166226"/>
<reference evidence="5 6" key="1">
    <citation type="submission" date="2016-10" db="EMBL/GenBank/DDBJ databases">
        <title>Evaluation of Human, Veterinary and Environmental Mycobacterium chelonae Isolates by Core Genome Phylogenomic Analysis, Targeted Gene Comparison, and Anti-microbial Susceptibility Patterns: A Tale of Mistaken Identities.</title>
        <authorList>
            <person name="Fogelson S.B."/>
            <person name="Camus A.C."/>
            <person name="Lorenz W."/>
            <person name="Vasireddy R."/>
            <person name="Vasireddy S."/>
            <person name="Smith T."/>
            <person name="Brown-Elliott B.A."/>
            <person name="Wallace R.J.Jr."/>
            <person name="Hasan N.A."/>
            <person name="Reischl U."/>
            <person name="Sanchez S."/>
        </authorList>
    </citation>
    <scope>NUCLEOTIDE SEQUENCE [LARGE SCALE GENOMIC DNA]</scope>
    <source>
        <strain evidence="5 6">1559</strain>
    </source>
</reference>
<evidence type="ECO:0000256" key="1">
    <source>
        <dbReference type="ARBA" id="ARBA00022679"/>
    </source>
</evidence>
<evidence type="ECO:0000259" key="4">
    <source>
        <dbReference type="PROSITE" id="PS51186"/>
    </source>
</evidence>
<dbReference type="Pfam" id="PF13302">
    <property type="entry name" value="Acetyltransf_3"/>
    <property type="match status" value="1"/>
</dbReference>
<comment type="similarity">
    <text evidence="3">Belongs to the acetyltransferase family. RimJ subfamily.</text>
</comment>
<dbReference type="InterPro" id="IPR000182">
    <property type="entry name" value="GNAT_dom"/>
</dbReference>
<keyword evidence="2" id="KW-0012">Acyltransferase</keyword>
<dbReference type="PANTHER" id="PTHR43792:SF8">
    <property type="entry name" value="[RIBOSOMAL PROTEIN US5]-ALANINE N-ACETYLTRANSFERASE"/>
    <property type="match status" value="1"/>
</dbReference>
<organism evidence="5 6">
    <name type="scientific">Mycobacteroides franklinii</name>
    <dbReference type="NCBI Taxonomy" id="948102"/>
    <lineage>
        <taxon>Bacteria</taxon>
        <taxon>Bacillati</taxon>
        <taxon>Actinomycetota</taxon>
        <taxon>Actinomycetes</taxon>
        <taxon>Mycobacteriales</taxon>
        <taxon>Mycobacteriaceae</taxon>
        <taxon>Mycobacteroides</taxon>
    </lineage>
</organism>
<evidence type="ECO:0000256" key="3">
    <source>
        <dbReference type="ARBA" id="ARBA00038502"/>
    </source>
</evidence>
<dbReference type="InterPro" id="IPR016181">
    <property type="entry name" value="Acyl_CoA_acyltransferase"/>
</dbReference>
<evidence type="ECO:0000313" key="5">
    <source>
        <dbReference type="EMBL" id="OHU31116.1"/>
    </source>
</evidence>
<dbReference type="STRING" id="948102.BKG76_05380"/>
<dbReference type="Gene3D" id="3.40.630.30">
    <property type="match status" value="1"/>
</dbReference>
<protein>
    <recommendedName>
        <fullName evidence="4">N-acetyltransferase domain-containing protein</fullName>
    </recommendedName>
</protein>
<sequence length="216" mass="22855">MLDSSLLPLLNDRVRLRPLQPADATAFAEGTADADVQAFGHLPESDYTPASVRMMIEEHAEPGLDRGDLAILAIANAAADEFAGSLVLFGVTEDSAEVGFWLHPECRGSGFATAAMELAAEFVSRSGLARLTARTAIENISSQQVLTRAGFIHVGNAVDTAPSGRELEVCCYARYALPRVAFEDGAHTPFQRVGEQAKDPGCVWPAGEPLGAAPFG</sequence>
<name>A0A1S1LE80_9MYCO</name>
<dbReference type="SUPFAM" id="SSF55729">
    <property type="entry name" value="Acyl-CoA N-acyltransferases (Nat)"/>
    <property type="match status" value="1"/>
</dbReference>
<keyword evidence="1" id="KW-0808">Transferase</keyword>
<dbReference type="InterPro" id="IPR051531">
    <property type="entry name" value="N-acetyltransferase"/>
</dbReference>
<dbReference type="RefSeq" id="WP_070936534.1">
    <property type="nucleotide sequence ID" value="NZ_MLIK01000004.1"/>
</dbReference>
<evidence type="ECO:0000256" key="2">
    <source>
        <dbReference type="ARBA" id="ARBA00023315"/>
    </source>
</evidence>
<dbReference type="GO" id="GO:0016747">
    <property type="term" value="F:acyltransferase activity, transferring groups other than amino-acyl groups"/>
    <property type="evidence" value="ECO:0007669"/>
    <property type="project" value="InterPro"/>
</dbReference>
<dbReference type="PROSITE" id="PS51186">
    <property type="entry name" value="GNAT"/>
    <property type="match status" value="1"/>
</dbReference>
<dbReference type="AlphaFoldDB" id="A0A1S1LE80"/>
<dbReference type="EMBL" id="MLIK01000004">
    <property type="protein sequence ID" value="OHU31116.1"/>
    <property type="molecule type" value="Genomic_DNA"/>
</dbReference>
<dbReference type="PANTHER" id="PTHR43792">
    <property type="entry name" value="GNAT FAMILY, PUTATIVE (AFU_ORTHOLOGUE AFUA_3G00765)-RELATED-RELATED"/>
    <property type="match status" value="1"/>
</dbReference>
<dbReference type="OrthoDB" id="9132139at2"/>
<dbReference type="CDD" id="cd04301">
    <property type="entry name" value="NAT_SF"/>
    <property type="match status" value="1"/>
</dbReference>
<comment type="caution">
    <text evidence="5">The sequence shown here is derived from an EMBL/GenBank/DDBJ whole genome shotgun (WGS) entry which is preliminary data.</text>
</comment>
<dbReference type="Proteomes" id="UP000179616">
    <property type="component" value="Unassembled WGS sequence"/>
</dbReference>